<reference evidence="3" key="1">
    <citation type="submission" date="2022-07" db="EMBL/GenBank/DDBJ databases">
        <title>Phylogenomic reconstructions and comparative analyses of Kickxellomycotina fungi.</title>
        <authorList>
            <person name="Reynolds N.K."/>
            <person name="Stajich J.E."/>
            <person name="Barry K."/>
            <person name="Grigoriev I.V."/>
            <person name="Crous P."/>
            <person name="Smith M.E."/>
        </authorList>
    </citation>
    <scope>NUCLEOTIDE SEQUENCE</scope>
    <source>
        <strain evidence="3">NRRL 3115</strain>
    </source>
</reference>
<dbReference type="Proteomes" id="UP001151518">
    <property type="component" value="Unassembled WGS sequence"/>
</dbReference>
<name>A0A9W8GDE9_9FUNG</name>
<evidence type="ECO:0000256" key="1">
    <source>
        <dbReference type="SAM" id="MobiDB-lite"/>
    </source>
</evidence>
<feature type="transmembrane region" description="Helical" evidence="2">
    <location>
        <begin position="58"/>
        <end position="78"/>
    </location>
</feature>
<protein>
    <recommendedName>
        <fullName evidence="5">Pacifastin domain-containing protein</fullName>
    </recommendedName>
</protein>
<keyword evidence="2" id="KW-0812">Transmembrane</keyword>
<gene>
    <name evidence="3" type="ORF">GGI25_000843</name>
</gene>
<comment type="caution">
    <text evidence="3">The sequence shown here is derived from an EMBL/GenBank/DDBJ whole genome shotgun (WGS) entry which is preliminary data.</text>
</comment>
<evidence type="ECO:0000313" key="4">
    <source>
        <dbReference type="Proteomes" id="UP001151518"/>
    </source>
</evidence>
<feature type="region of interest" description="Disordered" evidence="1">
    <location>
        <begin position="172"/>
        <end position="194"/>
    </location>
</feature>
<evidence type="ECO:0000256" key="2">
    <source>
        <dbReference type="SAM" id="Phobius"/>
    </source>
</evidence>
<dbReference type="OrthoDB" id="5517925at2759"/>
<sequence length="264" mass="28445">MSEQYNTSDTEKLLGGFGPNGEAIDSTIMAPQSAKARCQHQASNGDGQCTAKRIAKRLLKITAVLIFTSFLLFIFARFGSNDFFACSDHMGSNKDTIQGEDASKHYPPHHPSYRPRPDCRTTGCHNGFECVKVNANIACLAKPCPSVVFQCLPPSMLDDPKDAVFSIQTVGEPSTSGVAETHNNHPSEGSQSDRKNKLTEAFFSCLQAHDGKMVWNHPVETCNLCRCLPNGGISCTKKLCNVNKKLNPSESASNSASSSATPGA</sequence>
<organism evidence="3 4">
    <name type="scientific">Coemansia spiralis</name>
    <dbReference type="NCBI Taxonomy" id="417178"/>
    <lineage>
        <taxon>Eukaryota</taxon>
        <taxon>Fungi</taxon>
        <taxon>Fungi incertae sedis</taxon>
        <taxon>Zoopagomycota</taxon>
        <taxon>Kickxellomycotina</taxon>
        <taxon>Kickxellomycetes</taxon>
        <taxon>Kickxellales</taxon>
        <taxon>Kickxellaceae</taxon>
        <taxon>Coemansia</taxon>
    </lineage>
</organism>
<evidence type="ECO:0008006" key="5">
    <source>
        <dbReference type="Google" id="ProtNLM"/>
    </source>
</evidence>
<dbReference type="EMBL" id="JANBTW010000006">
    <property type="protein sequence ID" value="KAJ2680250.1"/>
    <property type="molecule type" value="Genomic_DNA"/>
</dbReference>
<dbReference type="AlphaFoldDB" id="A0A9W8GDE9"/>
<accession>A0A9W8GDE9</accession>
<evidence type="ECO:0000313" key="3">
    <source>
        <dbReference type="EMBL" id="KAJ2680250.1"/>
    </source>
</evidence>
<keyword evidence="2" id="KW-1133">Transmembrane helix</keyword>
<proteinExistence type="predicted"/>
<keyword evidence="2" id="KW-0472">Membrane</keyword>